<dbReference type="RefSeq" id="WP_409552375.1">
    <property type="nucleotide sequence ID" value="NZ_JBKBDE010000012.1"/>
</dbReference>
<proteinExistence type="predicted"/>
<dbReference type="SUPFAM" id="SSF48498">
    <property type="entry name" value="Tetracyclin repressor-like, C-terminal domain"/>
    <property type="match status" value="1"/>
</dbReference>
<evidence type="ECO:0000256" key="1">
    <source>
        <dbReference type="ARBA" id="ARBA00023125"/>
    </source>
</evidence>
<organism evidence="5 6">
    <name type="scientific">Mycolicibacterium septicum</name>
    <dbReference type="NCBI Taxonomy" id="98668"/>
    <lineage>
        <taxon>Bacteria</taxon>
        <taxon>Bacillati</taxon>
        <taxon>Actinomycetota</taxon>
        <taxon>Actinomycetes</taxon>
        <taxon>Mycobacteriales</taxon>
        <taxon>Mycobacteriaceae</taxon>
        <taxon>Mycolicibacterium</taxon>
    </lineage>
</organism>
<reference evidence="5 6" key="1">
    <citation type="submission" date="2024-12" db="EMBL/GenBank/DDBJ databases">
        <title>The coexistence of Mycolicibacterium septicum and Mycolicibacterium nivoides in clinical samples.</title>
        <authorList>
            <person name="Wang C."/>
            <person name="Feng Y."/>
            <person name="Zong Z."/>
        </authorList>
    </citation>
    <scope>NUCLEOTIDE SEQUENCE [LARGE SCALE GENOMIC DNA]</scope>
    <source>
        <strain evidence="5 6">120310</strain>
    </source>
</reference>
<dbReference type="PROSITE" id="PS50977">
    <property type="entry name" value="HTH_TETR_2"/>
    <property type="match status" value="1"/>
</dbReference>
<protein>
    <submittedName>
        <fullName evidence="5">TetR/AcrR family transcriptional regulator</fullName>
    </submittedName>
</protein>
<sequence length="200" mass="21743">MPKQVDHADRRAEIDRIVWAIIAEEGISAVTLRSIAARGGISMGRVQHYFPTRDAIIHHSLTSFLALAEQAHPIPDDPREALVVLLTHAIPHDDTPHLGSKIWYAYLAESIGDPDIREIVVEALRGTEILATALLDGDRGRARLLLSAADGLVYRTLVGMVPPEAADAAARELIASALDDQSRDRTIRSQSSDAHIGENA</sequence>
<dbReference type="SUPFAM" id="SSF46689">
    <property type="entry name" value="Homeodomain-like"/>
    <property type="match status" value="1"/>
</dbReference>
<gene>
    <name evidence="5" type="ORF">ACK4CP_27805</name>
</gene>
<dbReference type="Proteomes" id="UP001635817">
    <property type="component" value="Unassembled WGS sequence"/>
</dbReference>
<feature type="domain" description="HTH tetR-type" evidence="4">
    <location>
        <begin position="8"/>
        <end position="68"/>
    </location>
</feature>
<dbReference type="EMBL" id="JBKBDE010000012">
    <property type="protein sequence ID" value="MFN6554226.1"/>
    <property type="molecule type" value="Genomic_DNA"/>
</dbReference>
<dbReference type="InterPro" id="IPR036271">
    <property type="entry name" value="Tet_transcr_reg_TetR-rel_C_sf"/>
</dbReference>
<dbReference type="Pfam" id="PF00440">
    <property type="entry name" value="TetR_N"/>
    <property type="match status" value="1"/>
</dbReference>
<dbReference type="Gene3D" id="1.10.357.10">
    <property type="entry name" value="Tetracycline Repressor, domain 2"/>
    <property type="match status" value="1"/>
</dbReference>
<feature type="region of interest" description="Disordered" evidence="3">
    <location>
        <begin position="180"/>
        <end position="200"/>
    </location>
</feature>
<accession>A0ABW9M1S0</accession>
<evidence type="ECO:0000256" key="3">
    <source>
        <dbReference type="SAM" id="MobiDB-lite"/>
    </source>
</evidence>
<feature type="DNA-binding region" description="H-T-H motif" evidence="2">
    <location>
        <begin position="31"/>
        <end position="50"/>
    </location>
</feature>
<evidence type="ECO:0000259" key="4">
    <source>
        <dbReference type="PROSITE" id="PS50977"/>
    </source>
</evidence>
<evidence type="ECO:0000256" key="2">
    <source>
        <dbReference type="PROSITE-ProRule" id="PRU00335"/>
    </source>
</evidence>
<evidence type="ECO:0000313" key="6">
    <source>
        <dbReference type="Proteomes" id="UP001635817"/>
    </source>
</evidence>
<keyword evidence="6" id="KW-1185">Reference proteome</keyword>
<evidence type="ECO:0000313" key="5">
    <source>
        <dbReference type="EMBL" id="MFN6554226.1"/>
    </source>
</evidence>
<dbReference type="InterPro" id="IPR001647">
    <property type="entry name" value="HTH_TetR"/>
</dbReference>
<comment type="caution">
    <text evidence="5">The sequence shown here is derived from an EMBL/GenBank/DDBJ whole genome shotgun (WGS) entry which is preliminary data.</text>
</comment>
<name>A0ABW9M1S0_9MYCO</name>
<dbReference type="InterPro" id="IPR009057">
    <property type="entry name" value="Homeodomain-like_sf"/>
</dbReference>
<keyword evidence="1 2" id="KW-0238">DNA-binding</keyword>